<dbReference type="CDD" id="cd02947">
    <property type="entry name" value="TRX_family"/>
    <property type="match status" value="1"/>
</dbReference>
<dbReference type="EMBL" id="AAWS01000003">
    <property type="protein sequence ID" value="EAY31342.1"/>
    <property type="molecule type" value="Genomic_DNA"/>
</dbReference>
<evidence type="ECO:0000259" key="1">
    <source>
        <dbReference type="Pfam" id="PF00085"/>
    </source>
</evidence>
<sequence>MQISADNKALYFTSAGCSVCTVLKPKVAQLISTHYPKLEWQEINITSSPELAAQYSVFTVPVFILLLEGKEYVRLIRAFSLDEVREKTDRVYRWLFDE</sequence>
<dbReference type="OrthoDB" id="411356at2"/>
<accession>A1ZE34</accession>
<organism evidence="2 3">
    <name type="scientific">Microscilla marina ATCC 23134</name>
    <dbReference type="NCBI Taxonomy" id="313606"/>
    <lineage>
        <taxon>Bacteria</taxon>
        <taxon>Pseudomonadati</taxon>
        <taxon>Bacteroidota</taxon>
        <taxon>Cytophagia</taxon>
        <taxon>Cytophagales</taxon>
        <taxon>Microscillaceae</taxon>
        <taxon>Microscilla</taxon>
    </lineage>
</organism>
<dbReference type="AlphaFoldDB" id="A1ZE34"/>
<dbReference type="Gene3D" id="3.40.30.10">
    <property type="entry name" value="Glutaredoxin"/>
    <property type="match status" value="1"/>
</dbReference>
<dbReference type="InterPro" id="IPR013766">
    <property type="entry name" value="Thioredoxin_domain"/>
</dbReference>
<reference evidence="2 3" key="1">
    <citation type="submission" date="2007-01" db="EMBL/GenBank/DDBJ databases">
        <authorList>
            <person name="Haygood M."/>
            <person name="Podell S."/>
            <person name="Anderson C."/>
            <person name="Hopkinson B."/>
            <person name="Roe K."/>
            <person name="Barbeau K."/>
            <person name="Gaasterland T."/>
            <person name="Ferriera S."/>
            <person name="Johnson J."/>
            <person name="Kravitz S."/>
            <person name="Beeson K."/>
            <person name="Sutton G."/>
            <person name="Rogers Y.-H."/>
            <person name="Friedman R."/>
            <person name="Frazier M."/>
            <person name="Venter J.C."/>
        </authorList>
    </citation>
    <scope>NUCLEOTIDE SEQUENCE [LARGE SCALE GENOMIC DNA]</scope>
    <source>
        <strain evidence="2 3">ATCC 23134</strain>
    </source>
</reference>
<dbReference type="SUPFAM" id="SSF52833">
    <property type="entry name" value="Thioredoxin-like"/>
    <property type="match status" value="1"/>
</dbReference>
<keyword evidence="2" id="KW-0413">Isomerase</keyword>
<evidence type="ECO:0000313" key="2">
    <source>
        <dbReference type="EMBL" id="EAY31342.1"/>
    </source>
</evidence>
<dbReference type="RefSeq" id="WP_002693917.1">
    <property type="nucleotide sequence ID" value="NZ_AAWS01000003.1"/>
</dbReference>
<protein>
    <submittedName>
        <fullName evidence="2">Thiol-disulfide isomerase and thioredoxins</fullName>
    </submittedName>
</protein>
<gene>
    <name evidence="2" type="ORF">M23134_04175</name>
</gene>
<dbReference type="Proteomes" id="UP000004095">
    <property type="component" value="Unassembled WGS sequence"/>
</dbReference>
<feature type="domain" description="Thioredoxin" evidence="1">
    <location>
        <begin position="10"/>
        <end position="82"/>
    </location>
</feature>
<dbReference type="eggNOG" id="COG0526">
    <property type="taxonomic scope" value="Bacteria"/>
</dbReference>
<comment type="caution">
    <text evidence="2">The sequence shown here is derived from an EMBL/GenBank/DDBJ whole genome shotgun (WGS) entry which is preliminary data.</text>
</comment>
<dbReference type="GO" id="GO:0016853">
    <property type="term" value="F:isomerase activity"/>
    <property type="evidence" value="ECO:0007669"/>
    <property type="project" value="UniProtKB-KW"/>
</dbReference>
<keyword evidence="3" id="KW-1185">Reference proteome</keyword>
<evidence type="ECO:0000313" key="3">
    <source>
        <dbReference type="Proteomes" id="UP000004095"/>
    </source>
</evidence>
<proteinExistence type="predicted"/>
<dbReference type="Pfam" id="PF00085">
    <property type="entry name" value="Thioredoxin"/>
    <property type="match status" value="1"/>
</dbReference>
<dbReference type="InterPro" id="IPR036249">
    <property type="entry name" value="Thioredoxin-like_sf"/>
</dbReference>
<name>A1ZE34_MICM2</name>